<dbReference type="Pfam" id="PF13174">
    <property type="entry name" value="TPR_6"/>
    <property type="match status" value="1"/>
</dbReference>
<evidence type="ECO:0000256" key="2">
    <source>
        <dbReference type="SAM" id="MobiDB-lite"/>
    </source>
</evidence>
<dbReference type="EMBL" id="GL945433">
    <property type="protein sequence ID" value="EGO25201.1"/>
    <property type="molecule type" value="Genomic_DNA"/>
</dbReference>
<dbReference type="OrthoDB" id="9991317at2759"/>
<protein>
    <recommendedName>
        <fullName evidence="4">TPR-like protein</fullName>
    </recommendedName>
</protein>
<dbReference type="GO" id="GO:0006383">
    <property type="term" value="P:transcription by RNA polymerase III"/>
    <property type="evidence" value="ECO:0007669"/>
    <property type="project" value="InterPro"/>
</dbReference>
<dbReference type="PANTHER" id="PTHR23082:SF0">
    <property type="entry name" value="GENERAL TRANSCRIPTION FACTOR 3C POLYPEPTIDE 3"/>
    <property type="match status" value="1"/>
</dbReference>
<feature type="compositionally biased region" description="Basic and acidic residues" evidence="2">
    <location>
        <begin position="467"/>
        <end position="477"/>
    </location>
</feature>
<dbReference type="GeneID" id="18816449"/>
<feature type="repeat" description="TPR" evidence="1">
    <location>
        <begin position="398"/>
        <end position="431"/>
    </location>
</feature>
<dbReference type="SMART" id="SM00028">
    <property type="entry name" value="TPR"/>
    <property type="match status" value="7"/>
</dbReference>
<dbReference type="PROSITE" id="PS50005">
    <property type="entry name" value="TPR"/>
    <property type="match status" value="3"/>
</dbReference>
<dbReference type="Gene3D" id="1.25.40.10">
    <property type="entry name" value="Tetratricopeptide repeat domain"/>
    <property type="match status" value="3"/>
</dbReference>
<dbReference type="Proteomes" id="UP000008064">
    <property type="component" value="Unassembled WGS sequence"/>
</dbReference>
<proteinExistence type="predicted"/>
<gene>
    <name evidence="3" type="ORF">SERLADRAFT_448199</name>
</gene>
<dbReference type="InterPro" id="IPR039340">
    <property type="entry name" value="Tfc4/TFIIIC-102/Sfc4"/>
</dbReference>
<accession>F8NUI1</accession>
<dbReference type="SUPFAM" id="SSF48452">
    <property type="entry name" value="TPR-like"/>
    <property type="match status" value="2"/>
</dbReference>
<dbReference type="HOGENOM" id="CLU_002391_0_1_1"/>
<dbReference type="GO" id="GO:0000127">
    <property type="term" value="C:transcription factor TFIIIC complex"/>
    <property type="evidence" value="ECO:0007669"/>
    <property type="project" value="TreeGrafter"/>
</dbReference>
<dbReference type="AlphaFoldDB" id="F8NUI1"/>
<feature type="repeat" description="TPR" evidence="1">
    <location>
        <begin position="897"/>
        <end position="930"/>
    </location>
</feature>
<name>F8NUI1_SERL9</name>
<keyword evidence="1" id="KW-0802">TPR repeat</keyword>
<organism>
    <name type="scientific">Serpula lacrymans var. lacrymans (strain S7.9)</name>
    <name type="common">Dry rot fungus</name>
    <dbReference type="NCBI Taxonomy" id="578457"/>
    <lineage>
        <taxon>Eukaryota</taxon>
        <taxon>Fungi</taxon>
        <taxon>Dikarya</taxon>
        <taxon>Basidiomycota</taxon>
        <taxon>Agaricomycotina</taxon>
        <taxon>Agaricomycetes</taxon>
        <taxon>Agaricomycetidae</taxon>
        <taxon>Boletales</taxon>
        <taxon>Coniophorineae</taxon>
        <taxon>Serpulaceae</taxon>
        <taxon>Serpula</taxon>
    </lineage>
</organism>
<evidence type="ECO:0000313" key="3">
    <source>
        <dbReference type="EMBL" id="EGO25201.1"/>
    </source>
</evidence>
<evidence type="ECO:0008006" key="4">
    <source>
        <dbReference type="Google" id="ProtNLM"/>
    </source>
</evidence>
<reference evidence="3" key="1">
    <citation type="submission" date="2011-04" db="EMBL/GenBank/DDBJ databases">
        <title>Evolution of plant cell wall degrading machinery underlies the functional diversity of forest fungi.</title>
        <authorList>
            <consortium name="US DOE Joint Genome Institute (JGI-PGF)"/>
            <person name="Eastwood D.C."/>
            <person name="Floudas D."/>
            <person name="Binder M."/>
            <person name="Majcherczyk A."/>
            <person name="Schneider P."/>
            <person name="Aerts A."/>
            <person name="Asiegbu F.O."/>
            <person name="Baker S.E."/>
            <person name="Barry K."/>
            <person name="Bendiksby M."/>
            <person name="Blumentritt M."/>
            <person name="Coutinho P.M."/>
            <person name="Cullen D."/>
            <person name="Cullen D."/>
            <person name="Gathman A."/>
            <person name="Goodell B."/>
            <person name="Henrissat B."/>
            <person name="Ihrmark K."/>
            <person name="Kauserud H."/>
            <person name="Kohler A."/>
            <person name="LaButti K."/>
            <person name="Lapidus A."/>
            <person name="Lavin J.L."/>
            <person name="Lee Y.-H."/>
            <person name="Lindquist E."/>
            <person name="Lilly W."/>
            <person name="Lucas S."/>
            <person name="Morin E."/>
            <person name="Murat C."/>
            <person name="Oguiza J.A."/>
            <person name="Park J."/>
            <person name="Pisabarro A.G."/>
            <person name="Riley R."/>
            <person name="Rosling A."/>
            <person name="Salamov A."/>
            <person name="Schmidt O."/>
            <person name="Schmutz J."/>
            <person name="Skrede I."/>
            <person name="Stenlid J."/>
            <person name="Wiebenga A."/>
            <person name="Xie X."/>
            <person name="Kues U."/>
            <person name="Hibbett D.S."/>
            <person name="Hoffmeister D."/>
            <person name="Hogberg N."/>
            <person name="Martin F."/>
            <person name="Grigoriev I.V."/>
            <person name="Watkinson S.C."/>
        </authorList>
    </citation>
    <scope>NUCLEOTIDE SEQUENCE</scope>
    <source>
        <strain evidence="3">S7.9</strain>
    </source>
</reference>
<dbReference type="InterPro" id="IPR019734">
    <property type="entry name" value="TPR_rpt"/>
</dbReference>
<dbReference type="Pfam" id="PF13432">
    <property type="entry name" value="TPR_16"/>
    <property type="match status" value="1"/>
</dbReference>
<sequence length="967" mass="110911">MLSKDWDFNIEEHDVEFKDDLRAASGIGKRKKKARTYYYCSMFRCFTIVLQVSRQHGPVLSHQVRSLIGEGNQAYVDSDLPEAIRIMQEVIRIEPRAASAWSVLAQCYEDTDEPQKALQLRIMAAHLRHDAEEWDRLARHSKDLGYNQQALYCYRKLYRLDPSNVDALWDRACLAKDMGELRTARHSLVAILKRFPHDLTVLNEVRPILIELSELSLCASLYQGAFDHHQQSNSLGRADGTREDNEKAANHFGLLEVLVLADLYNSLGEYEHAINTIRKGCRWLQGRAAQKFWDVCDDDREYDLPGDDGGDIYPRAGDVRPGLYTLDVNARHRLAIARLKLGEIEEGKMHANIVLSQDAFDYGALFGETADAFFELEMYADAGPIYELLGSDAATSSLYVLLQAAVCRRMLGDLREAVDVYQQVIDADPTNNEAKMKLAELYEIMDEPRKALELVYQVIDSRKRRAVQRDEGVKDPSENSQGASLFEEKSKSKAKASTNKNQGRLTIAQLRDLEEQRKQEVMKSYKRVEELWPLILTNTQGEHEEAEREWVLEAEKLVETFRETRNLFLTTRHNPFRGMFPRYRSKRLHEEAEENRMVSRLELIEQGNLLRRSKEGEDSRAKVDFYRGLSFDNWLRIFMQYAFILTKRNQYELADEVLRHIMISNAYRNPDLQDTIRITLITCAMMSRRYTVVVEQCRKLINTHQFNNEPFRILVVALASGLPPTDSFISSTLQKHLFREIKLNDAAIKKPDTLKWNATGGRYVLTTSKAVEGEDMAKLNEGEDMLEEEGEEVLAEEPTDADKNKHPRIPIKDNPMIVAVYGQVCIAAKSYQSAIFYLLHAYDYCPNDPTICLCLAIASIGRAMQRQSDNRHHLIAQGMAFLSQYRTLRKSCPDGLAEVEFNFGRAFQQLGLHTHAVVHYERVLELAETNHAEHGLTKEAAYNLSLIYVTTGAIPLADALYRRWLSL</sequence>
<dbReference type="KEGG" id="sla:SERLADRAFT_448199"/>
<evidence type="ECO:0000256" key="1">
    <source>
        <dbReference type="PROSITE-ProRule" id="PRU00339"/>
    </source>
</evidence>
<feature type="region of interest" description="Disordered" evidence="2">
    <location>
        <begin position="467"/>
        <end position="501"/>
    </location>
</feature>
<dbReference type="RefSeq" id="XP_007317323.1">
    <property type="nucleotide sequence ID" value="XM_007317261.1"/>
</dbReference>
<dbReference type="PANTHER" id="PTHR23082">
    <property type="entry name" value="TRANSCRIPTION INITIATION FACTOR IIIC TFIIIC , POLYPEPTIDE 3-RELATED"/>
    <property type="match status" value="1"/>
</dbReference>
<dbReference type="InterPro" id="IPR011990">
    <property type="entry name" value="TPR-like_helical_dom_sf"/>
</dbReference>
<feature type="repeat" description="TPR" evidence="1">
    <location>
        <begin position="131"/>
        <end position="164"/>
    </location>
</feature>